<dbReference type="EMBL" id="OZ075144">
    <property type="protein sequence ID" value="CAL5041381.1"/>
    <property type="molecule type" value="Genomic_DNA"/>
</dbReference>
<sequence>MAMPGFAVFCQVLLVLNAAALAHRRVVIPLRRRLLRDSAIFMVLGASALFHSVADPNTDASHAFAAAGFLMWLAGVALLLLAFMAGRFPAASRLAAQLVEEAFQALF</sequence>
<evidence type="ECO:0000313" key="4">
    <source>
        <dbReference type="Proteomes" id="UP001497457"/>
    </source>
</evidence>
<evidence type="ECO:0000256" key="1">
    <source>
        <dbReference type="SAM" id="Phobius"/>
    </source>
</evidence>
<protein>
    <recommendedName>
        <fullName evidence="5">GGDEF domain-containing protein</fullName>
    </recommendedName>
</protein>
<dbReference type="EMBL" id="OZ075143">
    <property type="protein sequence ID" value="CAL5039971.1"/>
    <property type="molecule type" value="Genomic_DNA"/>
</dbReference>
<reference evidence="4" key="1">
    <citation type="submission" date="2024-06" db="EMBL/GenBank/DDBJ databases">
        <authorList>
            <person name="Ryan C."/>
        </authorList>
    </citation>
    <scope>NUCLEOTIDE SEQUENCE [LARGE SCALE GENOMIC DNA]</scope>
</reference>
<evidence type="ECO:0000313" key="3">
    <source>
        <dbReference type="EMBL" id="CAL5041381.1"/>
    </source>
</evidence>
<reference evidence="2 4" key="2">
    <citation type="submission" date="2024-10" db="EMBL/GenBank/DDBJ databases">
        <authorList>
            <person name="Ryan C."/>
        </authorList>
    </citation>
    <scope>NUCLEOTIDE SEQUENCE [LARGE SCALE GENOMIC DNA]</scope>
</reference>
<gene>
    <name evidence="2" type="ORF">URODEC1_LOCUS85829</name>
    <name evidence="3" type="ORF">URODEC1_LOCUS86628</name>
</gene>
<keyword evidence="1" id="KW-0812">Transmembrane</keyword>
<feature type="transmembrane region" description="Helical" evidence="1">
    <location>
        <begin position="6"/>
        <end position="22"/>
    </location>
</feature>
<dbReference type="Proteomes" id="UP001497457">
    <property type="component" value="Chromosome 33rd"/>
</dbReference>
<organism evidence="2 4">
    <name type="scientific">Urochloa decumbens</name>
    <dbReference type="NCBI Taxonomy" id="240449"/>
    <lineage>
        <taxon>Eukaryota</taxon>
        <taxon>Viridiplantae</taxon>
        <taxon>Streptophyta</taxon>
        <taxon>Embryophyta</taxon>
        <taxon>Tracheophyta</taxon>
        <taxon>Spermatophyta</taxon>
        <taxon>Magnoliopsida</taxon>
        <taxon>Liliopsida</taxon>
        <taxon>Poales</taxon>
        <taxon>Poaceae</taxon>
        <taxon>PACMAD clade</taxon>
        <taxon>Panicoideae</taxon>
        <taxon>Panicodae</taxon>
        <taxon>Paniceae</taxon>
        <taxon>Melinidinae</taxon>
        <taxon>Urochloa</taxon>
    </lineage>
</organism>
<feature type="transmembrane region" description="Helical" evidence="1">
    <location>
        <begin position="34"/>
        <end position="54"/>
    </location>
</feature>
<keyword evidence="4" id="KW-1185">Reference proteome</keyword>
<evidence type="ECO:0000313" key="2">
    <source>
        <dbReference type="EMBL" id="CAL5039971.1"/>
    </source>
</evidence>
<keyword evidence="1" id="KW-0472">Membrane</keyword>
<keyword evidence="1" id="KW-1133">Transmembrane helix</keyword>
<accession>A0ABC9DJQ0</accession>
<dbReference type="AlphaFoldDB" id="A0ABC9DJQ0"/>
<evidence type="ECO:0008006" key="5">
    <source>
        <dbReference type="Google" id="ProtNLM"/>
    </source>
</evidence>
<dbReference type="Proteomes" id="UP001497457">
    <property type="component" value="Chromosome 34rd"/>
</dbReference>
<feature type="transmembrane region" description="Helical" evidence="1">
    <location>
        <begin position="60"/>
        <end position="83"/>
    </location>
</feature>
<proteinExistence type="predicted"/>
<name>A0ABC9DJQ0_9POAL</name>